<comment type="caution">
    <text evidence="5">The sequence shown here is derived from an EMBL/GenBank/DDBJ whole genome shotgun (WGS) entry which is preliminary data.</text>
</comment>
<accession>A0A5T1DX22</accession>
<dbReference type="AlphaFoldDB" id="A0A5T1DX22"/>
<evidence type="ECO:0000259" key="4">
    <source>
        <dbReference type="PROSITE" id="PS50893"/>
    </source>
</evidence>
<dbReference type="EMBL" id="AACJNO010000005">
    <property type="protein sequence ID" value="EAK8320097.1"/>
    <property type="molecule type" value="Genomic_DNA"/>
</dbReference>
<reference evidence="5" key="1">
    <citation type="submission" date="2019-04" db="EMBL/GenBank/DDBJ databases">
        <authorList>
            <person name="Ashton P.M."/>
            <person name="Dallman T."/>
            <person name="Nair S."/>
            <person name="De Pinna E."/>
            <person name="Peters T."/>
            <person name="Grant K."/>
        </authorList>
    </citation>
    <scope>NUCLEOTIDE SEQUENCE</scope>
    <source>
        <strain evidence="5">OXC2273</strain>
    </source>
</reference>
<dbReference type="InterPro" id="IPR003593">
    <property type="entry name" value="AAA+_ATPase"/>
</dbReference>
<keyword evidence="2" id="KW-0547">Nucleotide-binding</keyword>
<dbReference type="RefSeq" id="WP_038400962.1">
    <property type="nucleotide sequence ID" value="NZ_CAXXAF010000005.1"/>
</dbReference>
<dbReference type="InterPro" id="IPR003439">
    <property type="entry name" value="ABC_transporter-like_ATP-bd"/>
</dbReference>
<dbReference type="Gene3D" id="3.40.50.300">
    <property type="entry name" value="P-loop containing nucleotide triphosphate hydrolases"/>
    <property type="match status" value="1"/>
</dbReference>
<dbReference type="PANTHER" id="PTHR42781">
    <property type="entry name" value="SPERMIDINE/PUTRESCINE IMPORT ATP-BINDING PROTEIN POTA"/>
    <property type="match status" value="1"/>
</dbReference>
<dbReference type="PROSITE" id="PS00211">
    <property type="entry name" value="ABC_TRANSPORTER_1"/>
    <property type="match status" value="1"/>
</dbReference>
<keyword evidence="3 5" id="KW-0067">ATP-binding</keyword>
<dbReference type="PANTHER" id="PTHR42781:SF4">
    <property type="entry name" value="SPERMIDINE_PUTRESCINE IMPORT ATP-BINDING PROTEIN POTA"/>
    <property type="match status" value="1"/>
</dbReference>
<dbReference type="GO" id="GO:0005524">
    <property type="term" value="F:ATP binding"/>
    <property type="evidence" value="ECO:0007669"/>
    <property type="project" value="UniProtKB-KW"/>
</dbReference>
<name>A0A5T1DX22_CAMJU</name>
<dbReference type="InterPro" id="IPR027417">
    <property type="entry name" value="P-loop_NTPase"/>
</dbReference>
<sequence length="296" mass="33455">MIRIDINHPMNTAKGRLDLNFKKDIESGKITALFGESGAGKTTLLKIIAGLIKPEFGRIEVGDELWLDTQKNINLAIQKRKIGFVFQDYALFPNMSVKENISYAATSKQKVEELLSLMNLENLAKIYPKNLSGGQAQRVALARALAREPQILLLDEPLSALDFKMRSFLQDELVKILQHFKITTLLVSHDLAEIYKLSHRILELSDGKIIKDARTNEFFTSSNLSAKLRLSATLLEIKKSDILMIFTLLLNQDIVKITLSEEEFLRTYKNVKIGDTLLLSIKAFNPIIVGKLDKQK</sequence>
<organism evidence="5">
    <name type="scientific">Campylobacter jejuni</name>
    <dbReference type="NCBI Taxonomy" id="197"/>
    <lineage>
        <taxon>Bacteria</taxon>
        <taxon>Pseudomonadati</taxon>
        <taxon>Campylobacterota</taxon>
        <taxon>Epsilonproteobacteria</taxon>
        <taxon>Campylobacterales</taxon>
        <taxon>Campylobacteraceae</taxon>
        <taxon>Campylobacter</taxon>
    </lineage>
</organism>
<evidence type="ECO:0000256" key="2">
    <source>
        <dbReference type="ARBA" id="ARBA00022741"/>
    </source>
</evidence>
<dbReference type="Pfam" id="PF00005">
    <property type="entry name" value="ABC_tran"/>
    <property type="match status" value="1"/>
</dbReference>
<evidence type="ECO:0000313" key="5">
    <source>
        <dbReference type="EMBL" id="EAK8320097.1"/>
    </source>
</evidence>
<dbReference type="SUPFAM" id="SSF52540">
    <property type="entry name" value="P-loop containing nucleoside triphosphate hydrolases"/>
    <property type="match status" value="1"/>
</dbReference>
<dbReference type="InterPro" id="IPR050093">
    <property type="entry name" value="ABC_SmlMolc_Importer"/>
</dbReference>
<feature type="domain" description="ABC transporter" evidence="4">
    <location>
        <begin position="2"/>
        <end position="231"/>
    </location>
</feature>
<dbReference type="InterPro" id="IPR017871">
    <property type="entry name" value="ABC_transporter-like_CS"/>
</dbReference>
<protein>
    <submittedName>
        <fullName evidence="5">Sulfate/molybdate ABC transporter ATP-binding protein</fullName>
    </submittedName>
</protein>
<dbReference type="GO" id="GO:0016887">
    <property type="term" value="F:ATP hydrolysis activity"/>
    <property type="evidence" value="ECO:0007669"/>
    <property type="project" value="InterPro"/>
</dbReference>
<evidence type="ECO:0000256" key="3">
    <source>
        <dbReference type="ARBA" id="ARBA00022840"/>
    </source>
</evidence>
<dbReference type="SMART" id="SM00382">
    <property type="entry name" value="AAA"/>
    <property type="match status" value="1"/>
</dbReference>
<dbReference type="PROSITE" id="PS50893">
    <property type="entry name" value="ABC_TRANSPORTER_2"/>
    <property type="match status" value="1"/>
</dbReference>
<evidence type="ECO:0000256" key="1">
    <source>
        <dbReference type="ARBA" id="ARBA00022448"/>
    </source>
</evidence>
<proteinExistence type="predicted"/>
<gene>
    <name evidence="5" type="ORF">E7M96_05950</name>
</gene>
<keyword evidence="1" id="KW-0813">Transport</keyword>